<protein>
    <submittedName>
        <fullName evidence="2">Uncharacterized protein</fullName>
    </submittedName>
</protein>
<gene>
    <name evidence="2" type="ORF">AUEXF2481DRAFT_42101</name>
</gene>
<evidence type="ECO:0000313" key="2">
    <source>
        <dbReference type="EMBL" id="KEQ93368.1"/>
    </source>
</evidence>
<evidence type="ECO:0000313" key="3">
    <source>
        <dbReference type="Proteomes" id="UP000030641"/>
    </source>
</evidence>
<keyword evidence="3" id="KW-1185">Reference proteome</keyword>
<feature type="transmembrane region" description="Helical" evidence="1">
    <location>
        <begin position="6"/>
        <end position="28"/>
    </location>
</feature>
<dbReference type="AlphaFoldDB" id="A0A074Y6G9"/>
<reference evidence="2 3" key="1">
    <citation type="journal article" date="2014" name="BMC Genomics">
        <title>Genome sequencing of four Aureobasidium pullulans varieties: biotechnological potential, stress tolerance, and description of new species.</title>
        <authorList>
            <person name="Gostin Ar C."/>
            <person name="Ohm R.A."/>
            <person name="Kogej T."/>
            <person name="Sonjak S."/>
            <person name="Turk M."/>
            <person name="Zajc J."/>
            <person name="Zalar P."/>
            <person name="Grube M."/>
            <person name="Sun H."/>
            <person name="Han J."/>
            <person name="Sharma A."/>
            <person name="Chiniquy J."/>
            <person name="Ngan C.Y."/>
            <person name="Lipzen A."/>
            <person name="Barry K."/>
            <person name="Grigoriev I.V."/>
            <person name="Gunde-Cimerman N."/>
        </authorList>
    </citation>
    <scope>NUCLEOTIDE SEQUENCE [LARGE SCALE GENOMIC DNA]</scope>
    <source>
        <strain evidence="2 3">EXF-2481</strain>
    </source>
</reference>
<name>A0A074Y6G9_AURSE</name>
<sequence>MGTPSWAIPVGVLAGLCVACLAFIWWYIPRLYNKGIREDMSRVAVEKAERARQAAALREANGETGDLEAGADAEGVIVTPVPAKFKYTPPAYTAY</sequence>
<evidence type="ECO:0000256" key="1">
    <source>
        <dbReference type="SAM" id="Phobius"/>
    </source>
</evidence>
<organism evidence="2 3">
    <name type="scientific">Aureobasidium subglaciale (strain EXF-2481)</name>
    <name type="common">Aureobasidium pullulans var. subglaciale</name>
    <dbReference type="NCBI Taxonomy" id="1043005"/>
    <lineage>
        <taxon>Eukaryota</taxon>
        <taxon>Fungi</taxon>
        <taxon>Dikarya</taxon>
        <taxon>Ascomycota</taxon>
        <taxon>Pezizomycotina</taxon>
        <taxon>Dothideomycetes</taxon>
        <taxon>Dothideomycetidae</taxon>
        <taxon>Dothideales</taxon>
        <taxon>Saccotheciaceae</taxon>
        <taxon>Aureobasidium</taxon>
    </lineage>
</organism>
<dbReference type="GeneID" id="25367055"/>
<dbReference type="HOGENOM" id="CLU_2399311_0_0_1"/>
<proteinExistence type="predicted"/>
<dbReference type="OMA" id="FIGVWFW"/>
<dbReference type="RefSeq" id="XP_013341822.1">
    <property type="nucleotide sequence ID" value="XM_013486368.1"/>
</dbReference>
<accession>A0A074Y6G9</accession>
<dbReference type="Proteomes" id="UP000030641">
    <property type="component" value="Unassembled WGS sequence"/>
</dbReference>
<dbReference type="OrthoDB" id="4136235at2759"/>
<keyword evidence="1" id="KW-0812">Transmembrane</keyword>
<keyword evidence="1" id="KW-0472">Membrane</keyword>
<dbReference type="EMBL" id="KL584766">
    <property type="protein sequence ID" value="KEQ93368.1"/>
    <property type="molecule type" value="Genomic_DNA"/>
</dbReference>
<keyword evidence="1" id="KW-1133">Transmembrane helix</keyword>
<dbReference type="InParanoid" id="A0A074Y6G9"/>